<dbReference type="InterPro" id="IPR056423">
    <property type="entry name" value="BACK_BPM_SPOP"/>
</dbReference>
<proteinExistence type="inferred from homology"/>
<dbReference type="Gene3D" id="3.30.710.10">
    <property type="entry name" value="Potassium Channel Kv1.1, Chain A"/>
    <property type="match status" value="1"/>
</dbReference>
<dbReference type="PANTHER" id="PTHR26379:SF518">
    <property type="entry name" value="BTB DOMAIN-CONTAINING PROTEIN"/>
    <property type="match status" value="1"/>
</dbReference>
<evidence type="ECO:0000256" key="3">
    <source>
        <dbReference type="SAM" id="MobiDB-lite"/>
    </source>
</evidence>
<dbReference type="OrthoDB" id="6359816at2759"/>
<dbReference type="InterPro" id="IPR045005">
    <property type="entry name" value="BPM1-6"/>
</dbReference>
<keyword evidence="7" id="KW-1185">Reference proteome</keyword>
<organism evidence="6 7">
    <name type="scientific">Digitaria exilis</name>
    <dbReference type="NCBI Taxonomy" id="1010633"/>
    <lineage>
        <taxon>Eukaryota</taxon>
        <taxon>Viridiplantae</taxon>
        <taxon>Streptophyta</taxon>
        <taxon>Embryophyta</taxon>
        <taxon>Tracheophyta</taxon>
        <taxon>Spermatophyta</taxon>
        <taxon>Magnoliopsida</taxon>
        <taxon>Liliopsida</taxon>
        <taxon>Poales</taxon>
        <taxon>Poaceae</taxon>
        <taxon>PACMAD clade</taxon>
        <taxon>Panicoideae</taxon>
        <taxon>Panicodae</taxon>
        <taxon>Paniceae</taxon>
        <taxon>Anthephorinae</taxon>
        <taxon>Digitaria</taxon>
    </lineage>
</organism>
<sequence length="341" mass="37390">MSSASGRGKPSRSSSAIVADEERGRHELKVDAGTLAGAAPTGAMGLLTSCPFTVGGHRWRVQYYPNGDIPESKGWTSVFLLLDEDVAEPVTARFRLSLMVEMRALFFIKFKQDLHFGPEWQHGFTSRARWRLSKFKGREALASLLRYHGVDQFTIRCDIVVLNGFRTKEEAPPATIIPPSDLQKHLGDLLQSGRGADVVFEVGGEAFAAHRCVLAARSPVISADLLGKASDGVCVVRVDGVEPRAFKALLQYAYTDSLPEMDMEEEGDAILRNLLVATDRYALNRLKMICEEKLCGAINVGTVEITLALAEKHQCDRLKEACLQFLAAPGNLRVVMGSRGQ</sequence>
<evidence type="ECO:0000256" key="1">
    <source>
        <dbReference type="ARBA" id="ARBA00004906"/>
    </source>
</evidence>
<feature type="compositionally biased region" description="Polar residues" evidence="3">
    <location>
        <begin position="1"/>
        <end position="16"/>
    </location>
</feature>
<feature type="domain" description="MATH" evidence="5">
    <location>
        <begin position="23"/>
        <end position="159"/>
    </location>
</feature>
<dbReference type="Gene3D" id="6.10.250.3030">
    <property type="match status" value="1"/>
</dbReference>
<dbReference type="GO" id="GO:0016567">
    <property type="term" value="P:protein ubiquitination"/>
    <property type="evidence" value="ECO:0007669"/>
    <property type="project" value="InterPro"/>
</dbReference>
<comment type="caution">
    <text evidence="6">The sequence shown here is derived from an EMBL/GenBank/DDBJ whole genome shotgun (WGS) entry which is preliminary data.</text>
</comment>
<dbReference type="Pfam" id="PF00651">
    <property type="entry name" value="BTB"/>
    <property type="match status" value="1"/>
</dbReference>
<dbReference type="PANTHER" id="PTHR26379">
    <property type="entry name" value="BTB/POZ AND MATH DOMAIN-CONTAINING PROTEIN 1"/>
    <property type="match status" value="1"/>
</dbReference>
<dbReference type="Gene3D" id="2.60.210.10">
    <property type="entry name" value="Apoptosis, Tumor Necrosis Factor Receptor Associated Protein 2, Chain A"/>
    <property type="match status" value="1"/>
</dbReference>
<evidence type="ECO:0000313" key="6">
    <source>
        <dbReference type="EMBL" id="KAF8717996.1"/>
    </source>
</evidence>
<dbReference type="PROSITE" id="PS50144">
    <property type="entry name" value="MATH"/>
    <property type="match status" value="1"/>
</dbReference>
<feature type="region of interest" description="Disordered" evidence="3">
    <location>
        <begin position="1"/>
        <end position="22"/>
    </location>
</feature>
<gene>
    <name evidence="6" type="ORF">HU200_025462</name>
</gene>
<dbReference type="Pfam" id="PF24570">
    <property type="entry name" value="BACK_BPM_SPOP"/>
    <property type="match status" value="1"/>
</dbReference>
<dbReference type="CDD" id="cd00121">
    <property type="entry name" value="MATH"/>
    <property type="match status" value="1"/>
</dbReference>
<dbReference type="SUPFAM" id="SSF49599">
    <property type="entry name" value="TRAF domain-like"/>
    <property type="match status" value="1"/>
</dbReference>
<accession>A0A835BXI6</accession>
<feature type="domain" description="BTB" evidence="4">
    <location>
        <begin position="196"/>
        <end position="262"/>
    </location>
</feature>
<evidence type="ECO:0008006" key="8">
    <source>
        <dbReference type="Google" id="ProtNLM"/>
    </source>
</evidence>
<dbReference type="InterPro" id="IPR008974">
    <property type="entry name" value="TRAF-like"/>
</dbReference>
<evidence type="ECO:0000256" key="2">
    <source>
        <dbReference type="ARBA" id="ARBA00010846"/>
    </source>
</evidence>
<comment type="similarity">
    <text evidence="2">Belongs to the Tdpoz family.</text>
</comment>
<protein>
    <recommendedName>
        <fullName evidence="8">Speckle-type POZ protein</fullName>
    </recommendedName>
</protein>
<dbReference type="InterPro" id="IPR000210">
    <property type="entry name" value="BTB/POZ_dom"/>
</dbReference>
<dbReference type="Proteomes" id="UP000636709">
    <property type="component" value="Unassembled WGS sequence"/>
</dbReference>
<dbReference type="InterPro" id="IPR011333">
    <property type="entry name" value="SKP1/BTB/POZ_sf"/>
</dbReference>
<evidence type="ECO:0000259" key="4">
    <source>
        <dbReference type="PROSITE" id="PS50097"/>
    </source>
</evidence>
<dbReference type="SMART" id="SM00225">
    <property type="entry name" value="BTB"/>
    <property type="match status" value="1"/>
</dbReference>
<dbReference type="EMBL" id="JACEFO010001712">
    <property type="protein sequence ID" value="KAF8717996.1"/>
    <property type="molecule type" value="Genomic_DNA"/>
</dbReference>
<dbReference type="PROSITE" id="PS50097">
    <property type="entry name" value="BTB"/>
    <property type="match status" value="1"/>
</dbReference>
<dbReference type="Pfam" id="PF22486">
    <property type="entry name" value="MATH_2"/>
    <property type="match status" value="1"/>
</dbReference>
<dbReference type="SUPFAM" id="SSF54695">
    <property type="entry name" value="POZ domain"/>
    <property type="match status" value="1"/>
</dbReference>
<evidence type="ECO:0000259" key="5">
    <source>
        <dbReference type="PROSITE" id="PS50144"/>
    </source>
</evidence>
<evidence type="ECO:0000313" key="7">
    <source>
        <dbReference type="Proteomes" id="UP000636709"/>
    </source>
</evidence>
<dbReference type="AlphaFoldDB" id="A0A835BXI6"/>
<name>A0A835BXI6_9POAL</name>
<reference evidence="6" key="1">
    <citation type="submission" date="2020-07" db="EMBL/GenBank/DDBJ databases">
        <title>Genome sequence and genetic diversity analysis of an under-domesticated orphan crop, white fonio (Digitaria exilis).</title>
        <authorList>
            <person name="Bennetzen J.L."/>
            <person name="Chen S."/>
            <person name="Ma X."/>
            <person name="Wang X."/>
            <person name="Yssel A.E.J."/>
            <person name="Chaluvadi S.R."/>
            <person name="Johnson M."/>
            <person name="Gangashetty P."/>
            <person name="Hamidou F."/>
            <person name="Sanogo M.D."/>
            <person name="Zwaenepoel A."/>
            <person name="Wallace J."/>
            <person name="Van De Peer Y."/>
            <person name="Van Deynze A."/>
        </authorList>
    </citation>
    <scope>NUCLEOTIDE SEQUENCE</scope>
    <source>
        <tissue evidence="6">Leaves</tissue>
    </source>
</reference>
<comment type="pathway">
    <text evidence="1">Protein modification; protein ubiquitination.</text>
</comment>
<dbReference type="InterPro" id="IPR002083">
    <property type="entry name" value="MATH/TRAF_dom"/>
</dbReference>